<gene>
    <name evidence="7" type="ORF">OOZ53_23740</name>
</gene>
<evidence type="ECO:0000313" key="8">
    <source>
        <dbReference type="Proteomes" id="UP001148313"/>
    </source>
</evidence>
<comment type="subcellular location">
    <subcellularLocation>
        <location evidence="1">Membrane</location>
        <topology evidence="1">Multi-pass membrane protein</topology>
    </subcellularLocation>
</comment>
<dbReference type="Proteomes" id="UP001148313">
    <property type="component" value="Unassembled WGS sequence"/>
</dbReference>
<evidence type="ECO:0000256" key="5">
    <source>
        <dbReference type="ARBA" id="ARBA00049660"/>
    </source>
</evidence>
<proteinExistence type="inferred from homology"/>
<evidence type="ECO:0000256" key="3">
    <source>
        <dbReference type="ARBA" id="ARBA00022989"/>
    </source>
</evidence>
<sequence>MSEIHPTGIDAYKPSEIANLVRVAGVAKVHLPLVNMFTLAVLAGAFIAFGAVAFSMVMTGTDPGFGPSRFLGGVVFSLGLILVVVGGAELFTGNALIVMAAVDRLVAPAELLQNWMVVYAGNFIGAVGLAAAMALSGMLDGPIGATAASIAEAKAALGSLEALMRGVLCNVLVCLAVWLSLAARTVTGKILAIVWPIATFVLLGFEHSIANMYLIPQGIFAGATVSAADFAHNLFFVTIGNIIGGAGGVALAYRLAYGPRSQR</sequence>
<feature type="transmembrane region" description="Helical" evidence="6">
    <location>
        <begin position="114"/>
        <end position="135"/>
    </location>
</feature>
<dbReference type="PANTHER" id="PTHR30520:SF6">
    <property type="entry name" value="FORMATE_NITRATE FAMILY TRANSPORTER (EUROFUNG)"/>
    <property type="match status" value="1"/>
</dbReference>
<evidence type="ECO:0000256" key="1">
    <source>
        <dbReference type="ARBA" id="ARBA00004141"/>
    </source>
</evidence>
<keyword evidence="8" id="KW-1185">Reference proteome</keyword>
<dbReference type="PROSITE" id="PS01006">
    <property type="entry name" value="FORMATE_NITRITE_TP_2"/>
    <property type="match status" value="1"/>
</dbReference>
<dbReference type="InterPro" id="IPR023271">
    <property type="entry name" value="Aquaporin-like"/>
</dbReference>
<keyword evidence="3 6" id="KW-1133">Transmembrane helix</keyword>
<feature type="transmembrane region" description="Helical" evidence="6">
    <location>
        <begin position="162"/>
        <end position="183"/>
    </location>
</feature>
<comment type="caution">
    <text evidence="7">The sequence shown here is derived from an EMBL/GenBank/DDBJ whole genome shotgun (WGS) entry which is preliminary data.</text>
</comment>
<protein>
    <submittedName>
        <fullName evidence="7">Formate/nitrite transporter family protein</fullName>
    </submittedName>
</protein>
<feature type="transmembrane region" description="Helical" evidence="6">
    <location>
        <begin position="37"/>
        <end position="58"/>
    </location>
</feature>
<dbReference type="InterPro" id="IPR024002">
    <property type="entry name" value="For/NO2_transpt_CS"/>
</dbReference>
<keyword evidence="2 6" id="KW-0812">Transmembrane</keyword>
<feature type="transmembrane region" description="Helical" evidence="6">
    <location>
        <begin position="230"/>
        <end position="253"/>
    </location>
</feature>
<accession>A0ABT4VUJ8</accession>
<dbReference type="Pfam" id="PF01226">
    <property type="entry name" value="Form_Nir_trans"/>
    <property type="match status" value="1"/>
</dbReference>
<feature type="transmembrane region" description="Helical" evidence="6">
    <location>
        <begin position="70"/>
        <end position="102"/>
    </location>
</feature>
<keyword evidence="4 6" id="KW-0472">Membrane</keyword>
<evidence type="ECO:0000313" key="7">
    <source>
        <dbReference type="EMBL" id="MDA4848391.1"/>
    </source>
</evidence>
<comment type="similarity">
    <text evidence="5">Belongs to the FNT transporter (TC 1.A.16) family.</text>
</comment>
<evidence type="ECO:0000256" key="6">
    <source>
        <dbReference type="SAM" id="Phobius"/>
    </source>
</evidence>
<feature type="transmembrane region" description="Helical" evidence="6">
    <location>
        <begin position="190"/>
        <end position="210"/>
    </location>
</feature>
<dbReference type="PANTHER" id="PTHR30520">
    <property type="entry name" value="FORMATE TRANSPORTER-RELATED"/>
    <property type="match status" value="1"/>
</dbReference>
<evidence type="ECO:0000256" key="4">
    <source>
        <dbReference type="ARBA" id="ARBA00023136"/>
    </source>
</evidence>
<dbReference type="EMBL" id="JAPJZH010000022">
    <property type="protein sequence ID" value="MDA4848391.1"/>
    <property type="molecule type" value="Genomic_DNA"/>
</dbReference>
<dbReference type="InterPro" id="IPR000292">
    <property type="entry name" value="For/NO2_transpt"/>
</dbReference>
<name>A0ABT4VUJ8_9HYPH</name>
<organism evidence="7 8">
    <name type="scientific">Hoeflea poritis</name>
    <dbReference type="NCBI Taxonomy" id="2993659"/>
    <lineage>
        <taxon>Bacteria</taxon>
        <taxon>Pseudomonadati</taxon>
        <taxon>Pseudomonadota</taxon>
        <taxon>Alphaproteobacteria</taxon>
        <taxon>Hyphomicrobiales</taxon>
        <taxon>Rhizobiaceae</taxon>
        <taxon>Hoeflea</taxon>
    </lineage>
</organism>
<evidence type="ECO:0000256" key="2">
    <source>
        <dbReference type="ARBA" id="ARBA00022692"/>
    </source>
</evidence>
<dbReference type="PROSITE" id="PS01005">
    <property type="entry name" value="FORMATE_NITRITE_TP_1"/>
    <property type="match status" value="1"/>
</dbReference>
<dbReference type="Gene3D" id="1.20.1080.10">
    <property type="entry name" value="Glycerol uptake facilitator protein"/>
    <property type="match status" value="1"/>
</dbReference>
<dbReference type="RefSeq" id="WP_271092254.1">
    <property type="nucleotide sequence ID" value="NZ_JAPJZH010000022.1"/>
</dbReference>
<reference evidence="7" key="1">
    <citation type="submission" date="2022-11" db="EMBL/GenBank/DDBJ databases">
        <title>Hoeflea poritis sp. nov., isolated from scleractinian coral Porites lutea.</title>
        <authorList>
            <person name="Zhang G."/>
            <person name="Wei Q."/>
            <person name="Cai L."/>
        </authorList>
    </citation>
    <scope>NUCLEOTIDE SEQUENCE</scope>
    <source>
        <strain evidence="7">E7-10</strain>
    </source>
</reference>